<keyword evidence="2" id="KW-1185">Reference proteome</keyword>
<organism evidence="1 2">
    <name type="scientific">Candidatus Thiomargarita nelsonii</name>
    <dbReference type="NCBI Taxonomy" id="1003181"/>
    <lineage>
        <taxon>Bacteria</taxon>
        <taxon>Pseudomonadati</taxon>
        <taxon>Pseudomonadota</taxon>
        <taxon>Gammaproteobacteria</taxon>
        <taxon>Thiotrichales</taxon>
        <taxon>Thiotrichaceae</taxon>
        <taxon>Thiomargarita</taxon>
    </lineage>
</organism>
<dbReference type="InterPro" id="IPR036444">
    <property type="entry name" value="PLipase_A2_dom_sf"/>
</dbReference>
<dbReference type="Pfam" id="PF09056">
    <property type="entry name" value="Phospholip_A2_3"/>
    <property type="match status" value="1"/>
</dbReference>
<name>A0A176RT49_9GAMM</name>
<dbReference type="GO" id="GO:0006644">
    <property type="term" value="P:phospholipid metabolic process"/>
    <property type="evidence" value="ECO:0007669"/>
    <property type="project" value="InterPro"/>
</dbReference>
<dbReference type="GO" id="GO:0050482">
    <property type="term" value="P:arachidonate secretion"/>
    <property type="evidence" value="ECO:0007669"/>
    <property type="project" value="InterPro"/>
</dbReference>
<dbReference type="GO" id="GO:0004623">
    <property type="term" value="F:phospholipase A2 activity"/>
    <property type="evidence" value="ECO:0007669"/>
    <property type="project" value="InterPro"/>
</dbReference>
<dbReference type="Gene3D" id="1.20.90.10">
    <property type="entry name" value="Phospholipase A2 domain"/>
    <property type="match status" value="1"/>
</dbReference>
<dbReference type="InterPro" id="IPR015141">
    <property type="entry name" value="PLipase_A2_prok/fun"/>
</dbReference>
<dbReference type="SUPFAM" id="SSF48619">
    <property type="entry name" value="Phospholipase A2, PLA2"/>
    <property type="match status" value="1"/>
</dbReference>
<sequence length="240" mass="27836">MNWLHNRLVQLNRDRNKGMKKQKSLLREAAGTVKQGFSVLQADLEASQLQATEMKQEKLALANRQLFSAQQIAKKLEKKHQQRATQTKQLRKTLDSIVEAQQWTRKAVKHQTEVMIYNTDKLLAAEQETRKLMSQFLRQFIDEIKQGKGCGDENTNEVVPDEWGDADFYPACQKHDKCYETCGKLKKFCDDSFHDDLKKECRSLDIGEMPCLELTKMYYWGVSKGGDKSWKKAQKDCLPQ</sequence>
<accession>A0A176RT49</accession>
<dbReference type="EMBL" id="LUTY01003021">
    <property type="protein sequence ID" value="OAD18931.1"/>
    <property type="molecule type" value="Genomic_DNA"/>
</dbReference>
<gene>
    <name evidence="1" type="ORF">THIOM_005460</name>
</gene>
<evidence type="ECO:0000313" key="2">
    <source>
        <dbReference type="Proteomes" id="UP000076962"/>
    </source>
</evidence>
<proteinExistence type="predicted"/>
<evidence type="ECO:0000313" key="1">
    <source>
        <dbReference type="EMBL" id="OAD18931.1"/>
    </source>
</evidence>
<comment type="caution">
    <text evidence="1">The sequence shown here is derived from an EMBL/GenBank/DDBJ whole genome shotgun (WGS) entry which is preliminary data.</text>
</comment>
<protein>
    <submittedName>
        <fullName evidence="1">Phospholipase A2</fullName>
    </submittedName>
</protein>
<dbReference type="AlphaFoldDB" id="A0A176RT49"/>
<reference evidence="1 2" key="1">
    <citation type="submission" date="2016-05" db="EMBL/GenBank/DDBJ databases">
        <title>Single-cell genome of chain-forming Candidatus Thiomargarita nelsonii and comparison to other large sulfur-oxidizing bacteria.</title>
        <authorList>
            <person name="Winkel M."/>
            <person name="Salman V."/>
            <person name="Woyke T."/>
            <person name="Schulz-Vogt H."/>
            <person name="Richter M."/>
            <person name="Flood B."/>
            <person name="Bailey J."/>
            <person name="Amann R."/>
            <person name="Mussmann M."/>
        </authorList>
    </citation>
    <scope>NUCLEOTIDE SEQUENCE [LARGE SCALE GENOMIC DNA]</scope>
    <source>
        <strain evidence="1 2">THI036</strain>
    </source>
</reference>
<dbReference type="Proteomes" id="UP000076962">
    <property type="component" value="Unassembled WGS sequence"/>
</dbReference>